<sequence length="217" mass="24317">MNDELRLPNPPKQRHSQRAKLCLIHSFLFIHQSPALSVYANSKYAGPTLRYVICRTVTPIHYHHVQLQDYVTLANALVVLSSTSEDGDMEVRISLTWRGSFIVLDRRRKEPLPSPSPPASSEVEHVPSYSGGVSHPTSPLGLSQSSLTSSTSSPECTGDMRASVANRYDDVNINIINNNNNRTYTNFNQDRFFKAEPYRDTVKPCVICDVNPRPCAM</sequence>
<dbReference type="EMBL" id="OC316927">
    <property type="protein sequence ID" value="CAD7394300.1"/>
    <property type="molecule type" value="Genomic_DNA"/>
</dbReference>
<accession>A0A7R9CFX5</accession>
<organism evidence="2">
    <name type="scientific">Timema cristinae</name>
    <name type="common">Walking stick</name>
    <dbReference type="NCBI Taxonomy" id="61476"/>
    <lineage>
        <taxon>Eukaryota</taxon>
        <taxon>Metazoa</taxon>
        <taxon>Ecdysozoa</taxon>
        <taxon>Arthropoda</taxon>
        <taxon>Hexapoda</taxon>
        <taxon>Insecta</taxon>
        <taxon>Pterygota</taxon>
        <taxon>Neoptera</taxon>
        <taxon>Polyneoptera</taxon>
        <taxon>Phasmatodea</taxon>
        <taxon>Timematodea</taxon>
        <taxon>Timematoidea</taxon>
        <taxon>Timematidae</taxon>
        <taxon>Timema</taxon>
    </lineage>
</organism>
<evidence type="ECO:0000313" key="2">
    <source>
        <dbReference type="EMBL" id="CAD7394300.1"/>
    </source>
</evidence>
<feature type="compositionally biased region" description="Low complexity" evidence="1">
    <location>
        <begin position="136"/>
        <end position="154"/>
    </location>
</feature>
<proteinExistence type="predicted"/>
<feature type="region of interest" description="Disordered" evidence="1">
    <location>
        <begin position="108"/>
        <end position="157"/>
    </location>
</feature>
<evidence type="ECO:0000256" key="1">
    <source>
        <dbReference type="SAM" id="MobiDB-lite"/>
    </source>
</evidence>
<dbReference type="AlphaFoldDB" id="A0A7R9CFX5"/>
<reference evidence="2" key="1">
    <citation type="submission" date="2020-11" db="EMBL/GenBank/DDBJ databases">
        <authorList>
            <person name="Tran Van P."/>
        </authorList>
    </citation>
    <scope>NUCLEOTIDE SEQUENCE</scope>
</reference>
<name>A0A7R9CFX5_TIMCR</name>
<protein>
    <submittedName>
        <fullName evidence="2">Uncharacterized protein</fullName>
    </submittedName>
</protein>
<gene>
    <name evidence="2" type="ORF">TCEB3V08_LOCUS2227</name>
</gene>